<dbReference type="InterPro" id="IPR004865">
    <property type="entry name" value="HSR_dom"/>
</dbReference>
<dbReference type="GO" id="GO:0005737">
    <property type="term" value="C:cytoplasm"/>
    <property type="evidence" value="ECO:0007669"/>
    <property type="project" value="InterPro"/>
</dbReference>
<keyword evidence="3" id="KW-0862">Zinc</keyword>
<dbReference type="InterPro" id="IPR011011">
    <property type="entry name" value="Znf_FYVE_PHD"/>
</dbReference>
<protein>
    <submittedName>
        <fullName evidence="8">AIRE regulator</fullName>
    </submittedName>
</protein>
<dbReference type="Proteomes" id="UP000557271">
    <property type="component" value="Unassembled WGS sequence"/>
</dbReference>
<evidence type="ECO:0000256" key="4">
    <source>
        <dbReference type="PROSITE-ProRule" id="PRU00146"/>
    </source>
</evidence>
<accession>A0A7K7EW11</accession>
<feature type="non-terminal residue" evidence="8">
    <location>
        <position position="1"/>
    </location>
</feature>
<dbReference type="GO" id="GO:0006959">
    <property type="term" value="P:humoral immune response"/>
    <property type="evidence" value="ECO:0007669"/>
    <property type="project" value="InterPro"/>
</dbReference>
<dbReference type="EMBL" id="VZSF01000099">
    <property type="protein sequence ID" value="NWY49284.1"/>
    <property type="molecule type" value="Genomic_DNA"/>
</dbReference>
<evidence type="ECO:0000259" key="6">
    <source>
        <dbReference type="PROSITE" id="PS50016"/>
    </source>
</evidence>
<feature type="compositionally biased region" description="Polar residues" evidence="5">
    <location>
        <begin position="357"/>
        <end position="366"/>
    </location>
</feature>
<dbReference type="InterPro" id="IPR013083">
    <property type="entry name" value="Znf_RING/FYVE/PHD"/>
</dbReference>
<dbReference type="PRINTS" id="PR01711">
    <property type="entry name" value="AIREGULATOR"/>
</dbReference>
<organism evidence="8 9">
    <name type="scientific">Chionis minor</name>
    <name type="common">Black-faced sheathbill</name>
    <dbReference type="NCBI Taxonomy" id="227182"/>
    <lineage>
        <taxon>Eukaryota</taxon>
        <taxon>Metazoa</taxon>
        <taxon>Chordata</taxon>
        <taxon>Craniata</taxon>
        <taxon>Vertebrata</taxon>
        <taxon>Euteleostomi</taxon>
        <taxon>Archelosauria</taxon>
        <taxon>Archosauria</taxon>
        <taxon>Dinosauria</taxon>
        <taxon>Saurischia</taxon>
        <taxon>Theropoda</taxon>
        <taxon>Coelurosauria</taxon>
        <taxon>Aves</taxon>
        <taxon>Neognathae</taxon>
        <taxon>Neoaves</taxon>
        <taxon>Charadriiformes</taxon>
        <taxon>Chionididae</taxon>
        <taxon>Chionis</taxon>
    </lineage>
</organism>
<dbReference type="SUPFAM" id="SSF57903">
    <property type="entry name" value="FYVE/PHD zinc finger"/>
    <property type="match status" value="1"/>
</dbReference>
<keyword evidence="2 4" id="KW-0863">Zinc-finger</keyword>
<dbReference type="InterPro" id="IPR019787">
    <property type="entry name" value="Znf_PHD-finger"/>
</dbReference>
<dbReference type="GO" id="GO:0008270">
    <property type="term" value="F:zinc ion binding"/>
    <property type="evidence" value="ECO:0007669"/>
    <property type="project" value="UniProtKB-KW"/>
</dbReference>
<evidence type="ECO:0000256" key="1">
    <source>
        <dbReference type="ARBA" id="ARBA00022723"/>
    </source>
</evidence>
<dbReference type="PROSITE" id="PS50016">
    <property type="entry name" value="ZF_PHD_2"/>
    <property type="match status" value="1"/>
</dbReference>
<keyword evidence="9" id="KW-1185">Reference proteome</keyword>
<dbReference type="GO" id="GO:0003677">
    <property type="term" value="F:DNA binding"/>
    <property type="evidence" value="ECO:0007669"/>
    <property type="project" value="InterPro"/>
</dbReference>
<dbReference type="InterPro" id="IPR008087">
    <property type="entry name" value="AIRE"/>
</dbReference>
<dbReference type="AlphaFoldDB" id="A0A7K7EW11"/>
<evidence type="ECO:0000313" key="8">
    <source>
        <dbReference type="EMBL" id="NWY49284.1"/>
    </source>
</evidence>
<evidence type="ECO:0000256" key="3">
    <source>
        <dbReference type="ARBA" id="ARBA00022833"/>
    </source>
</evidence>
<proteinExistence type="predicted"/>
<feature type="region of interest" description="Disordered" evidence="5">
    <location>
        <begin position="357"/>
        <end position="376"/>
    </location>
</feature>
<feature type="non-terminal residue" evidence="8">
    <location>
        <position position="376"/>
    </location>
</feature>
<evidence type="ECO:0000313" key="9">
    <source>
        <dbReference type="Proteomes" id="UP000557271"/>
    </source>
</evidence>
<dbReference type="GO" id="GO:0005634">
    <property type="term" value="C:nucleus"/>
    <property type="evidence" value="ECO:0007669"/>
    <property type="project" value="InterPro"/>
</dbReference>
<feature type="region of interest" description="Disordered" evidence="5">
    <location>
        <begin position="107"/>
        <end position="181"/>
    </location>
</feature>
<name>A0A7K7EW11_CHIMN</name>
<evidence type="ECO:0000256" key="5">
    <source>
        <dbReference type="SAM" id="MobiDB-lite"/>
    </source>
</evidence>
<dbReference type="InterPro" id="IPR001965">
    <property type="entry name" value="Znf_PHD"/>
</dbReference>
<dbReference type="SMART" id="SM00249">
    <property type="entry name" value="PHD"/>
    <property type="match status" value="1"/>
</dbReference>
<comment type="caution">
    <text evidence="8">The sequence shown here is derived from an EMBL/GenBank/DDBJ whole genome shotgun (WGS) entry which is preliminary data.</text>
</comment>
<reference evidence="8 9" key="1">
    <citation type="submission" date="2019-09" db="EMBL/GenBank/DDBJ databases">
        <title>Bird 10,000 Genomes (B10K) Project - Family phase.</title>
        <authorList>
            <person name="Zhang G."/>
        </authorList>
    </citation>
    <scope>NUCLEOTIDE SEQUENCE [LARGE SCALE GENOMIC DNA]</scope>
    <source>
        <strain evidence="8">B10K-UC-030-51</strain>
    </source>
</reference>
<keyword evidence="1" id="KW-0479">Metal-binding</keyword>
<dbReference type="CDD" id="cd15539">
    <property type="entry name" value="PHD1_AIRE"/>
    <property type="match status" value="1"/>
</dbReference>
<dbReference type="GO" id="GO:0000981">
    <property type="term" value="F:DNA-binding transcription factor activity, RNA polymerase II-specific"/>
    <property type="evidence" value="ECO:0007669"/>
    <property type="project" value="TreeGrafter"/>
</dbReference>
<dbReference type="GO" id="GO:0045182">
    <property type="term" value="F:translation regulator activity"/>
    <property type="evidence" value="ECO:0007669"/>
    <property type="project" value="InterPro"/>
</dbReference>
<gene>
    <name evidence="8" type="primary">Aire</name>
    <name evidence="8" type="ORF">CHIMIN_R08748</name>
</gene>
<dbReference type="Pfam" id="PF03172">
    <property type="entry name" value="HSR"/>
    <property type="match status" value="1"/>
</dbReference>
<feature type="domain" description="PHD-type" evidence="6">
    <location>
        <begin position="238"/>
        <end position="285"/>
    </location>
</feature>
<dbReference type="PANTHER" id="PTHR46386">
    <property type="entry name" value="NUCLEAR BODY PROTEIN SP140"/>
    <property type="match status" value="1"/>
</dbReference>
<dbReference type="PANTHER" id="PTHR46386:SF11">
    <property type="entry name" value="AUTOIMMUNE REGULATOR"/>
    <property type="match status" value="1"/>
</dbReference>
<dbReference type="PROSITE" id="PS51414">
    <property type="entry name" value="HSR"/>
    <property type="match status" value="1"/>
</dbReference>
<feature type="domain" description="HSR" evidence="7">
    <location>
        <begin position="1"/>
        <end position="108"/>
    </location>
</feature>
<sequence length="376" mass="40790">MAGPGGEGDLRHLLKLHRTEIAMAVDDVFPLLHGLADHDIVPEHVFKETLSQTEREGSHRAFHALLTWLLGRDAAAVRDFWAVLFKDYNLERYSRLRPLRGAFPREVELGRQRRSRRLSPSPTAPAPHRPQSKRKAPEEREGARVAQPSPRHAASPGPLAKVRTVKKTEGRDVPHTSGECRPPWRQHLPVPVCLQSRVSGHRVPCQQDPCHGCRLPAGDTQGAVGRDPMSAPPGQENEDECAVCGDGGELICCDGCPRAFHLACLVPPLPRVPSGTWQCGSCVASVAEPGRLQEADAAVERPPEMPEEETCGAQHGRGNGMICGHCFTHIPAPRHCPVPVRDPRGLPLCMSCAGTPDTGSVESTAAASDRPLQPAK</sequence>
<dbReference type="OrthoDB" id="787137at2759"/>
<dbReference type="InterPro" id="IPR043563">
    <property type="entry name" value="Sp110/Sp140/Sp140L-like"/>
</dbReference>
<dbReference type="Gene3D" id="3.30.40.10">
    <property type="entry name" value="Zinc/RING finger domain, C3HC4 (zinc finger)"/>
    <property type="match status" value="1"/>
</dbReference>
<dbReference type="Pfam" id="PF00628">
    <property type="entry name" value="PHD"/>
    <property type="match status" value="1"/>
</dbReference>
<evidence type="ECO:0000259" key="7">
    <source>
        <dbReference type="PROSITE" id="PS51414"/>
    </source>
</evidence>
<evidence type="ECO:0000256" key="2">
    <source>
        <dbReference type="ARBA" id="ARBA00022771"/>
    </source>
</evidence>